<proteinExistence type="predicted"/>
<dbReference type="EMBL" id="UZAN01071568">
    <property type="protein sequence ID" value="VDP95094.1"/>
    <property type="molecule type" value="Genomic_DNA"/>
</dbReference>
<evidence type="ECO:0000313" key="2">
    <source>
        <dbReference type="EMBL" id="VDP95094.1"/>
    </source>
</evidence>
<dbReference type="OrthoDB" id="10688613at2759"/>
<dbReference type="WBParaSite" id="ECPE_0001782701-mRNA-1">
    <property type="protein sequence ID" value="ECPE_0001782701-mRNA-1"/>
    <property type="gene ID" value="ECPE_0001782701"/>
</dbReference>
<dbReference type="AlphaFoldDB" id="A0A183BEZ7"/>
<dbReference type="Proteomes" id="UP000272942">
    <property type="component" value="Unassembled WGS sequence"/>
</dbReference>
<accession>A0A183BEZ7</accession>
<name>A0A183BEZ7_9TREM</name>
<organism evidence="4">
    <name type="scientific">Echinostoma caproni</name>
    <dbReference type="NCBI Taxonomy" id="27848"/>
    <lineage>
        <taxon>Eukaryota</taxon>
        <taxon>Metazoa</taxon>
        <taxon>Spiralia</taxon>
        <taxon>Lophotrochozoa</taxon>
        <taxon>Platyhelminthes</taxon>
        <taxon>Trematoda</taxon>
        <taxon>Digenea</taxon>
        <taxon>Plagiorchiida</taxon>
        <taxon>Echinostomata</taxon>
        <taxon>Echinostomatoidea</taxon>
        <taxon>Echinostomatidae</taxon>
        <taxon>Echinostoma</taxon>
    </lineage>
</organism>
<evidence type="ECO:0000313" key="4">
    <source>
        <dbReference type="WBParaSite" id="ECPE_0001782701-mRNA-1"/>
    </source>
</evidence>
<evidence type="ECO:0000313" key="3">
    <source>
        <dbReference type="Proteomes" id="UP000272942"/>
    </source>
</evidence>
<reference evidence="2 3" key="2">
    <citation type="submission" date="2018-11" db="EMBL/GenBank/DDBJ databases">
        <authorList>
            <consortium name="Pathogen Informatics"/>
        </authorList>
    </citation>
    <scope>NUCLEOTIDE SEQUENCE [LARGE SCALE GENOMIC DNA]</scope>
    <source>
        <strain evidence="2 3">Egypt</strain>
    </source>
</reference>
<feature type="compositionally biased region" description="Polar residues" evidence="1">
    <location>
        <begin position="91"/>
        <end position="117"/>
    </location>
</feature>
<keyword evidence="3" id="KW-1185">Reference proteome</keyword>
<protein>
    <submittedName>
        <fullName evidence="2 4">Uncharacterized protein</fullName>
    </submittedName>
</protein>
<reference evidence="4" key="1">
    <citation type="submission" date="2016-06" db="UniProtKB">
        <authorList>
            <consortium name="WormBaseParasite"/>
        </authorList>
    </citation>
    <scope>IDENTIFICATION</scope>
</reference>
<evidence type="ECO:0000256" key="1">
    <source>
        <dbReference type="SAM" id="MobiDB-lite"/>
    </source>
</evidence>
<feature type="region of interest" description="Disordered" evidence="1">
    <location>
        <begin position="89"/>
        <end position="117"/>
    </location>
</feature>
<sequence>MTACARTHVATTTLPGRTEPSSSLHYATLDFSPSTPDRAHSSVDLRGTEPIVCTQCSNEYCVHESGNPSEGRSTVCPMRVYGTFVHGPAVNPNNSGQRARSLSSSGAPPTVCPSSMGTTDSELPVNYVAICQLQTLAMRAVLNATT</sequence>
<gene>
    <name evidence="2" type="ORF">ECPE_LOCUS17782</name>
</gene>